<sequence length="241" mass="24819">MGMALGLGLGLSFIGNIEGPGVSGAPNLEGYLTNSNPGSANNTLVAIKPSGVEVGDLLIILVANSDSTNTNQFVNNVAGWNFVLDGGNSTASAHLGLYWREADGTEPATQNVSAQSTDHWTTGYLRVSGADTTTPFVSAESVNSAAAATHSQTWDATLIPNVLLLGFLSFDGGDIGANTTVDQGFTMTDVWWSGDGTQGNRAASALWQKDQLVAGTVGTVTVTPESFDGAVLLAMEIQPPV</sequence>
<organism evidence="1 2">
    <name type="scientific">SAR86 cluster bacterium</name>
    <dbReference type="NCBI Taxonomy" id="2030880"/>
    <lineage>
        <taxon>Bacteria</taxon>
        <taxon>Pseudomonadati</taxon>
        <taxon>Pseudomonadota</taxon>
        <taxon>Gammaproteobacteria</taxon>
        <taxon>SAR86 cluster</taxon>
    </lineage>
</organism>
<comment type="caution">
    <text evidence="1">The sequence shown here is derived from an EMBL/GenBank/DDBJ whole genome shotgun (WGS) entry which is preliminary data.</text>
</comment>
<dbReference type="Proteomes" id="UP000218327">
    <property type="component" value="Unassembled WGS sequence"/>
</dbReference>
<reference evidence="2" key="1">
    <citation type="submission" date="2017-08" db="EMBL/GenBank/DDBJ databases">
        <title>A dynamic microbial community with high functional redundancy inhabits the cold, oxic subseafloor aquifer.</title>
        <authorList>
            <person name="Tully B.J."/>
            <person name="Wheat C.G."/>
            <person name="Glazer B.T."/>
            <person name="Huber J.A."/>
        </authorList>
    </citation>
    <scope>NUCLEOTIDE SEQUENCE [LARGE SCALE GENOMIC DNA]</scope>
</reference>
<proteinExistence type="predicted"/>
<accession>A0A2A5AY02</accession>
<dbReference type="EMBL" id="NVVJ01000030">
    <property type="protein sequence ID" value="PCJ24139.1"/>
    <property type="molecule type" value="Genomic_DNA"/>
</dbReference>
<evidence type="ECO:0000313" key="1">
    <source>
        <dbReference type="EMBL" id="PCJ24139.1"/>
    </source>
</evidence>
<protein>
    <submittedName>
        <fullName evidence="1">Uncharacterized protein</fullName>
    </submittedName>
</protein>
<dbReference type="AlphaFoldDB" id="A0A2A5AY02"/>
<gene>
    <name evidence="1" type="ORF">COA96_10360</name>
</gene>
<evidence type="ECO:0000313" key="2">
    <source>
        <dbReference type="Proteomes" id="UP000218327"/>
    </source>
</evidence>
<name>A0A2A5AY02_9GAMM</name>